<dbReference type="Gene3D" id="3.20.80.10">
    <property type="entry name" value="Regulatory factor, effector binding domain"/>
    <property type="match status" value="1"/>
</dbReference>
<dbReference type="AlphaFoldDB" id="A0A927CTF0"/>
<sequence>MKTNKVDYKKTDKEFYLPPKKPVLITVPEMNFIMVDGKGNPNQEGGEYKQAVELLYALTYTIKMSKMGKHQPTGYFEYVVPPLEGLWWIHNEEIFNFQQKDNFCWTAMIRQPEFVTEEVFQWACEEARKKKPHLRTDKVSLKSFTEGLCVQMLHIGSYDNEPESFEQMFSFMEENNLKRVTEADRTQHHEIYISDPRRTKTENLKTVLRIPVE</sequence>
<reference evidence="2" key="1">
    <citation type="submission" date="2020-09" db="EMBL/GenBank/DDBJ databases">
        <title>Bacillus faecalis sp. nov., a moderately halophilic bacterium isolated from cow faeces.</title>
        <authorList>
            <person name="Jiang L."/>
            <person name="Lee J."/>
        </authorList>
    </citation>
    <scope>NUCLEOTIDE SEQUENCE</scope>
    <source>
        <strain evidence="2">AGMB 02131</strain>
    </source>
</reference>
<proteinExistence type="predicted"/>
<dbReference type="Pfam" id="PF06445">
    <property type="entry name" value="GyrI-like"/>
    <property type="match status" value="1"/>
</dbReference>
<dbReference type="Proteomes" id="UP000602076">
    <property type="component" value="Unassembled WGS sequence"/>
</dbReference>
<organism evidence="2 3">
    <name type="scientific">Peribacillus faecalis</name>
    <dbReference type="NCBI Taxonomy" id="2772559"/>
    <lineage>
        <taxon>Bacteria</taxon>
        <taxon>Bacillati</taxon>
        <taxon>Bacillota</taxon>
        <taxon>Bacilli</taxon>
        <taxon>Bacillales</taxon>
        <taxon>Bacillaceae</taxon>
        <taxon>Peribacillus</taxon>
    </lineage>
</organism>
<dbReference type="InterPro" id="IPR011256">
    <property type="entry name" value="Reg_factor_effector_dom_sf"/>
</dbReference>
<dbReference type="PIRSF" id="PIRSF031644">
    <property type="entry name" value="UCP031644"/>
    <property type="match status" value="1"/>
</dbReference>
<dbReference type="InterPro" id="IPR008319">
    <property type="entry name" value="GyrI-like_CCH_Lin2189-like"/>
</dbReference>
<evidence type="ECO:0000313" key="3">
    <source>
        <dbReference type="Proteomes" id="UP000602076"/>
    </source>
</evidence>
<protein>
    <submittedName>
        <fullName evidence="2">GyrI-like domain-containing protein</fullName>
    </submittedName>
</protein>
<keyword evidence="3" id="KW-1185">Reference proteome</keyword>
<dbReference type="EMBL" id="JACXSI010000007">
    <property type="protein sequence ID" value="MBD3107538.1"/>
    <property type="molecule type" value="Genomic_DNA"/>
</dbReference>
<comment type="caution">
    <text evidence="2">The sequence shown here is derived from an EMBL/GenBank/DDBJ whole genome shotgun (WGS) entry which is preliminary data.</text>
</comment>
<dbReference type="RefSeq" id="WP_190997083.1">
    <property type="nucleotide sequence ID" value="NZ_JACXSI010000007.1"/>
</dbReference>
<feature type="domain" description="GyrI-like small molecule binding" evidence="1">
    <location>
        <begin position="22"/>
        <end position="212"/>
    </location>
</feature>
<evidence type="ECO:0000259" key="1">
    <source>
        <dbReference type="Pfam" id="PF06445"/>
    </source>
</evidence>
<accession>A0A927CTF0</accession>
<dbReference type="InterPro" id="IPR029442">
    <property type="entry name" value="GyrI-like"/>
</dbReference>
<gene>
    <name evidence="2" type="ORF">IEO70_04095</name>
</gene>
<dbReference type="SUPFAM" id="SSF55136">
    <property type="entry name" value="Probable bacterial effector-binding domain"/>
    <property type="match status" value="1"/>
</dbReference>
<evidence type="ECO:0000313" key="2">
    <source>
        <dbReference type="EMBL" id="MBD3107538.1"/>
    </source>
</evidence>
<name>A0A927CTF0_9BACI</name>